<dbReference type="InterPro" id="IPR036909">
    <property type="entry name" value="Cyt_c-like_dom_sf"/>
</dbReference>
<dbReference type="InterPro" id="IPR009056">
    <property type="entry name" value="Cyt_c-like_dom"/>
</dbReference>
<evidence type="ECO:0000256" key="6">
    <source>
        <dbReference type="SAM" id="SignalP"/>
    </source>
</evidence>
<dbReference type="PANTHER" id="PTHR30600">
    <property type="entry name" value="CYTOCHROME C PEROXIDASE-RELATED"/>
    <property type="match status" value="1"/>
</dbReference>
<feature type="domain" description="Cytochrome c" evidence="7">
    <location>
        <begin position="206"/>
        <end position="315"/>
    </location>
</feature>
<evidence type="ECO:0000256" key="1">
    <source>
        <dbReference type="ARBA" id="ARBA00022617"/>
    </source>
</evidence>
<dbReference type="RefSeq" id="WP_190764212.1">
    <property type="nucleotide sequence ID" value="NZ_JACXLD010000003.1"/>
</dbReference>
<feature type="region of interest" description="Disordered" evidence="5">
    <location>
        <begin position="24"/>
        <end position="48"/>
    </location>
</feature>
<sequence length="696" mass="74821">MRRLFPALVFSSIALLTACGGGSSGGVPASNTGGNNPGGNNTGNEPGSTQEFELLASRRGGHYWHDFCAGKPDSTVVPADPREMVVPGVNAGKAVLMNAWWQTCQQDNHPGTCGELRRRDAEGLALVAAEGRPGAASMFAGDYSTSMFSFAAADYAEMWDSIWNLDERPAQFDELVAQRWGMPLSAVKNPYPLPGEDPNTSNGGSGQLPMGVTQLREADGTWTGQLNVTCSICHGGGVGTAQDGEGLGPMYGTNSLSDITVMFTDLARLAPQQAALAIIAQNKVRGTGNITNFQLFGTLTLADFQTLPGYLSVQAEPSTGTEDPPVWWNVGSRTAKFYDGAQKVDAKRIELSFHFPDFFNDLEGAKAWVLANQQDGDAWISGLKSPEWPEGKLGEIDTQLAEAGAVLFHAKDLWAAGLNNPSPRPEGGNGSCASCHGAYSPKYANDSAYLDSPLLEGVASYITPIDIINTDRARLNGNSERVQEYSKENWFAYSDGPYNDDGVSLCGNWADPSLRQEVELGYLAPPLYGVWATAPYFHNGAVPNLEAVLDPSQRPEIWRRNSVAAPAGLEGQVVMGFDYSLDTGFDEQTIGWRYEELACEAGTSLPIPLIGVTIPLVDCNPVMDDGATLQDGLALLWGNGGLAWNLLNVPIMTDAQIEERKIYNTNYYSQGNSGHEFTAVLTAAERRAIIEYLKTL</sequence>
<accession>A0A927C317</accession>
<proteinExistence type="predicted"/>
<name>A0A927C317_9GAMM</name>
<dbReference type="PROSITE" id="PS51007">
    <property type="entry name" value="CYTC"/>
    <property type="match status" value="2"/>
</dbReference>
<reference evidence="8" key="1">
    <citation type="submission" date="2020-09" db="EMBL/GenBank/DDBJ databases">
        <authorList>
            <person name="Yoon J.-W."/>
        </authorList>
    </citation>
    <scope>NUCLEOTIDE SEQUENCE</scope>
    <source>
        <strain evidence="8">KMU-158</strain>
    </source>
</reference>
<feature type="chain" id="PRO_5036758473" description="Cytochrome c domain-containing protein" evidence="6">
    <location>
        <begin position="30"/>
        <end position="696"/>
    </location>
</feature>
<evidence type="ECO:0000259" key="7">
    <source>
        <dbReference type="PROSITE" id="PS51007"/>
    </source>
</evidence>
<dbReference type="Gene3D" id="1.10.760.10">
    <property type="entry name" value="Cytochrome c-like domain"/>
    <property type="match status" value="1"/>
</dbReference>
<dbReference type="Proteomes" id="UP000610558">
    <property type="component" value="Unassembled WGS sequence"/>
</dbReference>
<feature type="signal peptide" evidence="6">
    <location>
        <begin position="1"/>
        <end position="29"/>
    </location>
</feature>
<dbReference type="GO" id="GO:0046872">
    <property type="term" value="F:metal ion binding"/>
    <property type="evidence" value="ECO:0007669"/>
    <property type="project" value="UniProtKB-KW"/>
</dbReference>
<dbReference type="Pfam" id="PF21419">
    <property type="entry name" value="RoxA-like_Cyt-c"/>
    <property type="match status" value="1"/>
</dbReference>
<evidence type="ECO:0000256" key="5">
    <source>
        <dbReference type="SAM" id="MobiDB-lite"/>
    </source>
</evidence>
<keyword evidence="6" id="KW-0732">Signal</keyword>
<dbReference type="PROSITE" id="PS51257">
    <property type="entry name" value="PROKAR_LIPOPROTEIN"/>
    <property type="match status" value="1"/>
</dbReference>
<keyword evidence="1 4" id="KW-0349">Heme</keyword>
<dbReference type="PANTHER" id="PTHR30600:SF9">
    <property type="entry name" value="BLR7738 PROTEIN"/>
    <property type="match status" value="1"/>
</dbReference>
<evidence type="ECO:0000313" key="8">
    <source>
        <dbReference type="EMBL" id="MBD2858912.1"/>
    </source>
</evidence>
<feature type="domain" description="Cytochrome c" evidence="7">
    <location>
        <begin position="399"/>
        <end position="696"/>
    </location>
</feature>
<keyword evidence="2 4" id="KW-0479">Metal-binding</keyword>
<dbReference type="SUPFAM" id="SSF46626">
    <property type="entry name" value="Cytochrome c"/>
    <property type="match status" value="1"/>
</dbReference>
<comment type="caution">
    <text evidence="8">The sequence shown here is derived from an EMBL/GenBank/DDBJ whole genome shotgun (WGS) entry which is preliminary data.</text>
</comment>
<evidence type="ECO:0000313" key="9">
    <source>
        <dbReference type="Proteomes" id="UP000610558"/>
    </source>
</evidence>
<dbReference type="GO" id="GO:0020037">
    <property type="term" value="F:heme binding"/>
    <property type="evidence" value="ECO:0007669"/>
    <property type="project" value="InterPro"/>
</dbReference>
<evidence type="ECO:0000256" key="4">
    <source>
        <dbReference type="PROSITE-ProRule" id="PRU00433"/>
    </source>
</evidence>
<dbReference type="AlphaFoldDB" id="A0A927C317"/>
<organism evidence="8 9">
    <name type="scientific">Spongiibacter pelagi</name>
    <dbReference type="NCBI Taxonomy" id="2760804"/>
    <lineage>
        <taxon>Bacteria</taxon>
        <taxon>Pseudomonadati</taxon>
        <taxon>Pseudomonadota</taxon>
        <taxon>Gammaproteobacteria</taxon>
        <taxon>Cellvibrionales</taxon>
        <taxon>Spongiibacteraceae</taxon>
        <taxon>Spongiibacter</taxon>
    </lineage>
</organism>
<dbReference type="InterPro" id="IPR051395">
    <property type="entry name" value="Cytochrome_c_Peroxidase/MauG"/>
</dbReference>
<dbReference type="GO" id="GO:0009055">
    <property type="term" value="F:electron transfer activity"/>
    <property type="evidence" value="ECO:0007669"/>
    <property type="project" value="InterPro"/>
</dbReference>
<keyword evidence="9" id="KW-1185">Reference proteome</keyword>
<protein>
    <recommendedName>
        <fullName evidence="7">Cytochrome c domain-containing protein</fullName>
    </recommendedName>
</protein>
<evidence type="ECO:0000256" key="3">
    <source>
        <dbReference type="ARBA" id="ARBA00023004"/>
    </source>
</evidence>
<evidence type="ECO:0000256" key="2">
    <source>
        <dbReference type="ARBA" id="ARBA00022723"/>
    </source>
</evidence>
<dbReference type="EMBL" id="JACXLD010000003">
    <property type="protein sequence ID" value="MBD2858912.1"/>
    <property type="molecule type" value="Genomic_DNA"/>
</dbReference>
<keyword evidence="3 4" id="KW-0408">Iron</keyword>
<dbReference type="GO" id="GO:0004130">
    <property type="term" value="F:cytochrome-c peroxidase activity"/>
    <property type="evidence" value="ECO:0007669"/>
    <property type="project" value="TreeGrafter"/>
</dbReference>
<gene>
    <name evidence="8" type="ORF">IB286_07785</name>
</gene>